<proteinExistence type="predicted"/>
<keyword evidence="1" id="KW-0479">Metal-binding</keyword>
<dbReference type="InterPro" id="IPR050316">
    <property type="entry name" value="Tyrosinase/Hemocyanin"/>
</dbReference>
<feature type="domain" description="Tyrosinase copper-binding" evidence="4">
    <location>
        <begin position="68"/>
        <end position="238"/>
    </location>
</feature>
<dbReference type="PRINTS" id="PR00092">
    <property type="entry name" value="TYROSINASE"/>
</dbReference>
<accession>A0A9W8GXD7</accession>
<dbReference type="PANTHER" id="PTHR11474">
    <property type="entry name" value="TYROSINASE FAMILY MEMBER"/>
    <property type="match status" value="1"/>
</dbReference>
<evidence type="ECO:0000256" key="2">
    <source>
        <dbReference type="ARBA" id="ARBA00023008"/>
    </source>
</evidence>
<evidence type="ECO:0000313" key="5">
    <source>
        <dbReference type="EMBL" id="KAJ2755534.1"/>
    </source>
</evidence>
<dbReference type="InterPro" id="IPR008922">
    <property type="entry name" value="Di-copper_centre_dom_sf"/>
</dbReference>
<dbReference type="GO" id="GO:0016491">
    <property type="term" value="F:oxidoreductase activity"/>
    <property type="evidence" value="ECO:0007669"/>
    <property type="project" value="InterPro"/>
</dbReference>
<protein>
    <recommendedName>
        <fullName evidence="4">Tyrosinase copper-binding domain-containing protein</fullName>
    </recommendedName>
</protein>
<keyword evidence="2" id="KW-0186">Copper</keyword>
<comment type="caution">
    <text evidence="5">The sequence shown here is derived from an EMBL/GenBank/DDBJ whole genome shotgun (WGS) entry which is preliminary data.</text>
</comment>
<dbReference type="GO" id="GO:0046872">
    <property type="term" value="F:metal ion binding"/>
    <property type="evidence" value="ECO:0007669"/>
    <property type="project" value="UniProtKB-KW"/>
</dbReference>
<organism evidence="5 6">
    <name type="scientific">Coemansia pectinata</name>
    <dbReference type="NCBI Taxonomy" id="1052879"/>
    <lineage>
        <taxon>Eukaryota</taxon>
        <taxon>Fungi</taxon>
        <taxon>Fungi incertae sedis</taxon>
        <taxon>Zoopagomycota</taxon>
        <taxon>Kickxellomycotina</taxon>
        <taxon>Kickxellomycetes</taxon>
        <taxon>Kickxellales</taxon>
        <taxon>Kickxellaceae</taxon>
        <taxon>Coemansia</taxon>
    </lineage>
</organism>
<gene>
    <name evidence="5" type="ORF">GGI19_001589</name>
</gene>
<dbReference type="AlphaFoldDB" id="A0A9W8GXD7"/>
<sequence length="399" mass="44516">MCQATLSSFITLAAISGLSIGAWAAGISQCTSITERKEIRDLAPEEWSTLQSTVALLRRDGWFQWYSYIHDTSFNSIHGTSHFFPFHRRFIRDFEMVGQRYNPRFAVPYWNEFKDYRNPALSPILSTTYLGGNGRGTDGCVSDGLQAGWTMTYPNNHCLTRTFNGGAQIQAWYTSEYTSSVMERDTTMAKFRQDIEYTVHGAAHIGLGGDMSTRTSTNDMAFLVHHAFIDHIWTSWQGQGHQMTMDGPGASGEPDVTLASLIPYYKESVESVMTLGWGLMCYGYAAPVRSGPRSTTRRRRGLTMALGDVAADLARTLPVHLLQKWFPGVNATVPRPGATRIAHGAKGLAKNGGGMPLPMDVPVEWVDMHGYDRHEVRRVVEEARDFVNDMNEAGYAPLY</sequence>
<dbReference type="EMBL" id="JANBUH010000059">
    <property type="protein sequence ID" value="KAJ2755534.1"/>
    <property type="molecule type" value="Genomic_DNA"/>
</dbReference>
<evidence type="ECO:0000313" key="6">
    <source>
        <dbReference type="Proteomes" id="UP001140011"/>
    </source>
</evidence>
<dbReference type="SUPFAM" id="SSF48056">
    <property type="entry name" value="Di-copper centre-containing domain"/>
    <property type="match status" value="1"/>
</dbReference>
<dbReference type="PANTHER" id="PTHR11474:SF126">
    <property type="entry name" value="TYROSINASE-LIKE PROTEIN TYR-1-RELATED"/>
    <property type="match status" value="1"/>
</dbReference>
<keyword evidence="6" id="KW-1185">Reference proteome</keyword>
<keyword evidence="3" id="KW-0732">Signal</keyword>
<feature type="chain" id="PRO_5040759083" description="Tyrosinase copper-binding domain-containing protein" evidence="3">
    <location>
        <begin position="25"/>
        <end position="399"/>
    </location>
</feature>
<evidence type="ECO:0000256" key="1">
    <source>
        <dbReference type="ARBA" id="ARBA00022723"/>
    </source>
</evidence>
<dbReference type="InterPro" id="IPR002227">
    <property type="entry name" value="Tyrosinase_Cu-bd"/>
</dbReference>
<dbReference type="Pfam" id="PF00264">
    <property type="entry name" value="Tyrosinase"/>
    <property type="match status" value="1"/>
</dbReference>
<dbReference type="OrthoDB" id="6132182at2759"/>
<reference evidence="5" key="1">
    <citation type="submission" date="2022-07" db="EMBL/GenBank/DDBJ databases">
        <title>Phylogenomic reconstructions and comparative analyses of Kickxellomycotina fungi.</title>
        <authorList>
            <person name="Reynolds N.K."/>
            <person name="Stajich J.E."/>
            <person name="Barry K."/>
            <person name="Grigoriev I.V."/>
            <person name="Crous P."/>
            <person name="Smith M.E."/>
        </authorList>
    </citation>
    <scope>NUCLEOTIDE SEQUENCE</scope>
    <source>
        <strain evidence="5">BCRC 34297</strain>
    </source>
</reference>
<dbReference type="Proteomes" id="UP001140011">
    <property type="component" value="Unassembled WGS sequence"/>
</dbReference>
<evidence type="ECO:0000259" key="4">
    <source>
        <dbReference type="Pfam" id="PF00264"/>
    </source>
</evidence>
<dbReference type="Gene3D" id="1.10.1280.10">
    <property type="entry name" value="Di-copper center containing domain from catechol oxidase"/>
    <property type="match status" value="1"/>
</dbReference>
<name>A0A9W8GXD7_9FUNG</name>
<evidence type="ECO:0000256" key="3">
    <source>
        <dbReference type="SAM" id="SignalP"/>
    </source>
</evidence>
<feature type="signal peptide" evidence="3">
    <location>
        <begin position="1"/>
        <end position="24"/>
    </location>
</feature>